<feature type="region of interest" description="Disordered" evidence="2">
    <location>
        <begin position="222"/>
        <end position="256"/>
    </location>
</feature>
<dbReference type="SUPFAM" id="SSF50814">
    <property type="entry name" value="Lipocalins"/>
    <property type="match status" value="1"/>
</dbReference>
<feature type="region of interest" description="Disordered" evidence="2">
    <location>
        <begin position="535"/>
        <end position="677"/>
    </location>
</feature>
<feature type="chain" id="PRO_5035418154" evidence="3">
    <location>
        <begin position="23"/>
        <end position="1120"/>
    </location>
</feature>
<sequence length="1120" mass="124778">MSAGSLHRLLCLAAFMSLGVPAQSYLRAGGARKVRRRMCIVDKIPVQEDFNLAKFGGKWYEIARVRHHSFRGHPDLVSEGGAFVFDVKPNGRDASVSYFGKIDGRCQLMIPGRLMSTSYDPPAKMTYKFAGFNYPFDEGDLWILDTDYQNYALLYNCLVRNSDGTCRRNMNLAWILSRKPTLPADMRKRLDQKLYTVCVIPYNRLTNTPHNGDDCSPSLTTPTPFVPTTTVPIPTTTTTTVPPTTTVLPTTPEPTTTTTIATTITMAPTTVPPQTTTERRIEILDEDENALGSGYMFYRVEDGPESSGFGCQDLDCSLTCVGGYREDDYGCEICECKDEVPVEQNSLSRRLPTCEGLTCDLDCPHGYRTDDYDCEVCECVSPGRDHASAFRAAQAQRPVCGPPDCEWMHCDWGLDQDESGCEVCRCREDPDRRCRRTFQTGVSKCFDDFQMTSARNVQNDPQEYCRAQSGLYRCYGAILFTSGCSQEIMASLYEEHIRQGLEYVRRYCMQWVEYARRHEAASHEEYREEIVPTLQPETTTFRTTGAPPTPPPPTTVSPTTTFTTAPPTTQPPPQTTTVLPAVRNDRLRDEGVKDSEEEMIEDKNEPTEGSKQDVSRTHEADSANLEGGSSVGTSRAGSRRTTVTSPIIKLQSRTDGRTNRGGKKKIKNVRKPPARLRGRQRTVAAASSGVTTLWETKSGISSLVEANSAFALGLFRRLCDSTGGNIVFSPLSISAAMAMTYIGSRGNTRYQMEKVLRFHYFQNEEDLHLTFSAIEDVISTSGREADYTFVQANRLFGQAGMSFRHDFLMDTSRHYHSSLATVEFSDEEMARLAINSWVAGKTGGKVNGVIPQGLLKPLTKLVLVNAVYFTGKWRTEFDPQLVNMADFFVTPERAEKVPMMQLSGEFNVTEDPSLDCAVVELPYSGNEVVMDIVLPNQRDGLERLQGQLTRRALNRIFRRYLPLEGSVVLPTFRLAEEFSLNGQLTEKSFLLPLCSDSSPSRGLYLPLEGSVVLPTFRLAEEFSLKGQLTAMGLDDLFSQNRADLSGMTGQPAMHVSDALHKAVIEVSEEATEGAAASAAAGRDRGRRGFEFRADRPFLFFIRDKRTGSVLFLGRLVDPRN</sequence>
<dbReference type="InterPro" id="IPR023795">
    <property type="entry name" value="Serpin_CS"/>
</dbReference>
<evidence type="ECO:0000256" key="3">
    <source>
        <dbReference type="SAM" id="SignalP"/>
    </source>
</evidence>
<dbReference type="Gene3D" id="2.10.22.10">
    <property type="entry name" value="Antistasin, domain 1"/>
    <property type="match status" value="3"/>
</dbReference>
<feature type="compositionally biased region" description="Polar residues" evidence="2">
    <location>
        <begin position="631"/>
        <end position="645"/>
    </location>
</feature>
<feature type="compositionally biased region" description="Basic and acidic residues" evidence="2">
    <location>
        <begin position="583"/>
        <end position="594"/>
    </location>
</feature>
<feature type="compositionally biased region" description="Basic residues" evidence="2">
    <location>
        <begin position="660"/>
        <end position="677"/>
    </location>
</feature>
<dbReference type="InterPro" id="IPR042185">
    <property type="entry name" value="Serpin_sf_2"/>
</dbReference>
<dbReference type="PROSITE" id="PS00284">
    <property type="entry name" value="SERPIN"/>
    <property type="match status" value="1"/>
</dbReference>
<dbReference type="CDD" id="cd19590">
    <property type="entry name" value="serpin_thermopin-like"/>
    <property type="match status" value="1"/>
</dbReference>
<feature type="domain" description="Antistasin-like" evidence="4">
    <location>
        <begin position="354"/>
        <end position="379"/>
    </location>
</feature>
<dbReference type="InterPro" id="IPR011061">
    <property type="entry name" value="Hirudin/antistatin"/>
</dbReference>
<dbReference type="PROSITE" id="PS00213">
    <property type="entry name" value="LIPOCALIN"/>
    <property type="match status" value="1"/>
</dbReference>
<dbReference type="InterPro" id="IPR003057">
    <property type="entry name" value="Invtbrt_color"/>
</dbReference>
<dbReference type="InterPro" id="IPR012674">
    <property type="entry name" value="Calycin"/>
</dbReference>
<keyword evidence="3" id="KW-0732">Signal</keyword>
<comment type="similarity">
    <text evidence="1">Belongs to the serpin family.</text>
</comment>
<proteinExistence type="inferred from homology"/>
<dbReference type="InterPro" id="IPR004094">
    <property type="entry name" value="Antistasin-like"/>
</dbReference>
<dbReference type="InterPro" id="IPR023796">
    <property type="entry name" value="Serpin_dom"/>
</dbReference>
<dbReference type="InterPro" id="IPR022272">
    <property type="entry name" value="Lipocalin_CS"/>
</dbReference>
<dbReference type="SUPFAM" id="SSF56574">
    <property type="entry name" value="Serpins"/>
    <property type="match status" value="2"/>
</dbReference>
<accession>A0A8K0EZS5</accession>
<dbReference type="GO" id="GO:0005615">
    <property type="term" value="C:extracellular space"/>
    <property type="evidence" value="ECO:0007669"/>
    <property type="project" value="InterPro"/>
</dbReference>
<dbReference type="Pfam" id="PF00061">
    <property type="entry name" value="Lipocalin"/>
    <property type="match status" value="1"/>
</dbReference>
<protein>
    <submittedName>
        <fullName evidence="5">SERPINB2 protein</fullName>
    </submittedName>
</protein>
<evidence type="ECO:0000259" key="4">
    <source>
        <dbReference type="PROSITE" id="PS51252"/>
    </source>
</evidence>
<dbReference type="Gene3D" id="2.40.128.20">
    <property type="match status" value="1"/>
</dbReference>
<dbReference type="PRINTS" id="PR01273">
    <property type="entry name" value="INVTBRTCOLOR"/>
</dbReference>
<dbReference type="InterPro" id="IPR000566">
    <property type="entry name" value="Lipocln_cytosolic_FA-bd_dom"/>
</dbReference>
<dbReference type="Gene3D" id="3.30.497.10">
    <property type="entry name" value="Antithrombin, subunit I, domain 2"/>
    <property type="match status" value="2"/>
</dbReference>
<dbReference type="Proteomes" id="UP000838412">
    <property type="component" value="Chromosome 8"/>
</dbReference>
<feature type="compositionally biased region" description="Low complexity" evidence="2">
    <location>
        <begin position="536"/>
        <end position="546"/>
    </location>
</feature>
<dbReference type="OrthoDB" id="9994828at2759"/>
<dbReference type="PROSITE" id="PS51252">
    <property type="entry name" value="ANTISTASIN"/>
    <property type="match status" value="2"/>
</dbReference>
<dbReference type="InterPro" id="IPR036186">
    <property type="entry name" value="Serpin_sf"/>
</dbReference>
<reference evidence="5" key="1">
    <citation type="submission" date="2022-01" db="EMBL/GenBank/DDBJ databases">
        <authorList>
            <person name="Braso-Vives M."/>
        </authorList>
    </citation>
    <scope>NUCLEOTIDE SEQUENCE</scope>
</reference>
<dbReference type="PANTHER" id="PTHR11461">
    <property type="entry name" value="SERINE PROTEASE INHIBITOR, SERPIN"/>
    <property type="match status" value="1"/>
</dbReference>
<dbReference type="AlphaFoldDB" id="A0A8K0EZS5"/>
<name>A0A8K0EZS5_BRALA</name>
<dbReference type="GO" id="GO:0031409">
    <property type="term" value="F:pigment binding"/>
    <property type="evidence" value="ECO:0007669"/>
    <property type="project" value="InterPro"/>
</dbReference>
<feature type="signal peptide" evidence="3">
    <location>
        <begin position="1"/>
        <end position="22"/>
    </location>
</feature>
<dbReference type="GO" id="GO:0004867">
    <property type="term" value="F:serine-type endopeptidase inhibitor activity"/>
    <property type="evidence" value="ECO:0007669"/>
    <property type="project" value="InterPro"/>
</dbReference>
<keyword evidence="6" id="KW-1185">Reference proteome</keyword>
<evidence type="ECO:0000256" key="2">
    <source>
        <dbReference type="SAM" id="MobiDB-lite"/>
    </source>
</evidence>
<gene>
    <name evidence="5" type="primary">SERPINB2</name>
    <name evidence="5" type="ORF">BLAG_LOCUS24200</name>
</gene>
<evidence type="ECO:0000256" key="1">
    <source>
        <dbReference type="RuleBase" id="RU000411"/>
    </source>
</evidence>
<feature type="compositionally biased region" description="Low complexity" evidence="2">
    <location>
        <begin position="556"/>
        <end position="567"/>
    </location>
</feature>
<dbReference type="Pfam" id="PF02822">
    <property type="entry name" value="Antistasin"/>
    <property type="match status" value="2"/>
</dbReference>
<dbReference type="SUPFAM" id="SSF57262">
    <property type="entry name" value="Leech antihemostatic proteins"/>
    <property type="match status" value="3"/>
</dbReference>
<evidence type="ECO:0000313" key="5">
    <source>
        <dbReference type="EMBL" id="CAH1272601.1"/>
    </source>
</evidence>
<feature type="domain" description="Antistasin-like" evidence="4">
    <location>
        <begin position="311"/>
        <end position="336"/>
    </location>
</feature>
<dbReference type="EMBL" id="OV696693">
    <property type="protein sequence ID" value="CAH1272601.1"/>
    <property type="molecule type" value="Genomic_DNA"/>
</dbReference>
<organism evidence="5 6">
    <name type="scientific">Branchiostoma lanceolatum</name>
    <name type="common">Common lancelet</name>
    <name type="synonym">Amphioxus lanceolatum</name>
    <dbReference type="NCBI Taxonomy" id="7740"/>
    <lineage>
        <taxon>Eukaryota</taxon>
        <taxon>Metazoa</taxon>
        <taxon>Chordata</taxon>
        <taxon>Cephalochordata</taxon>
        <taxon>Leptocardii</taxon>
        <taxon>Amphioxiformes</taxon>
        <taxon>Branchiostomatidae</taxon>
        <taxon>Branchiostoma</taxon>
    </lineage>
</organism>
<dbReference type="SMART" id="SM00093">
    <property type="entry name" value="SERPIN"/>
    <property type="match status" value="1"/>
</dbReference>
<dbReference type="InterPro" id="IPR042178">
    <property type="entry name" value="Serpin_sf_1"/>
</dbReference>
<evidence type="ECO:0000313" key="6">
    <source>
        <dbReference type="Proteomes" id="UP000838412"/>
    </source>
</evidence>
<dbReference type="PANTHER" id="PTHR11461:SF342">
    <property type="entry name" value="SERINE PROTEASE INHIBITOR 28DC"/>
    <property type="match status" value="1"/>
</dbReference>
<dbReference type="InterPro" id="IPR000215">
    <property type="entry name" value="Serpin_fam"/>
</dbReference>
<dbReference type="Gene3D" id="2.30.39.10">
    <property type="entry name" value="Alpha-1-antitrypsin, domain 1"/>
    <property type="match status" value="2"/>
</dbReference>
<feature type="compositionally biased region" description="Basic and acidic residues" evidence="2">
    <location>
        <begin position="601"/>
        <end position="621"/>
    </location>
</feature>
<dbReference type="Pfam" id="PF00079">
    <property type="entry name" value="Serpin"/>
    <property type="match status" value="2"/>
</dbReference>